<dbReference type="HOGENOM" id="CLU_030805_0_0_1"/>
<dbReference type="PANTHER" id="PTHR47675">
    <property type="entry name" value="MOLYBDOPTERIN BINDING DOMAIN PROTEIN (AFU_ORTHOLOGUE AFUA_5G11210)"/>
    <property type="match status" value="1"/>
</dbReference>
<proteinExistence type="predicted"/>
<evidence type="ECO:0000313" key="4">
    <source>
        <dbReference type="Proteomes" id="UP000027195"/>
    </source>
</evidence>
<dbReference type="CDD" id="cd00885">
    <property type="entry name" value="cinA"/>
    <property type="match status" value="1"/>
</dbReference>
<evidence type="ECO:0000313" key="3">
    <source>
        <dbReference type="EMBL" id="KDQ09576.1"/>
    </source>
</evidence>
<accession>A0A067MDA4</accession>
<dbReference type="Pfam" id="PF24102">
    <property type="entry name" value="FLAD1_M"/>
    <property type="match status" value="1"/>
</dbReference>
<dbReference type="InterPro" id="IPR036425">
    <property type="entry name" value="MoaB/Mog-like_dom_sf"/>
</dbReference>
<dbReference type="GO" id="GO:0042726">
    <property type="term" value="P:flavin-containing compound metabolic process"/>
    <property type="evidence" value="ECO:0007669"/>
    <property type="project" value="TreeGrafter"/>
</dbReference>
<reference evidence="4" key="1">
    <citation type="journal article" date="2014" name="Proc. Natl. Acad. Sci. U.S.A.">
        <title>Extensive sampling of basidiomycete genomes demonstrates inadequacy of the white-rot/brown-rot paradigm for wood decay fungi.</title>
        <authorList>
            <person name="Riley R."/>
            <person name="Salamov A.A."/>
            <person name="Brown D.W."/>
            <person name="Nagy L.G."/>
            <person name="Floudas D."/>
            <person name="Held B.W."/>
            <person name="Levasseur A."/>
            <person name="Lombard V."/>
            <person name="Morin E."/>
            <person name="Otillar R."/>
            <person name="Lindquist E.A."/>
            <person name="Sun H."/>
            <person name="LaButti K.M."/>
            <person name="Schmutz J."/>
            <person name="Jabbour D."/>
            <person name="Luo H."/>
            <person name="Baker S.E."/>
            <person name="Pisabarro A.G."/>
            <person name="Walton J.D."/>
            <person name="Blanchette R.A."/>
            <person name="Henrissat B."/>
            <person name="Martin F."/>
            <person name="Cullen D."/>
            <person name="Hibbett D.S."/>
            <person name="Grigoriev I.V."/>
        </authorList>
    </citation>
    <scope>NUCLEOTIDE SEQUENCE [LARGE SCALE GENOMIC DNA]</scope>
    <source>
        <strain evidence="4">FD-172 SS1</strain>
    </source>
</reference>
<keyword evidence="4" id="KW-1185">Reference proteome</keyword>
<dbReference type="Gene3D" id="3.40.980.10">
    <property type="entry name" value="MoaB/Mog-like domain"/>
    <property type="match status" value="1"/>
</dbReference>
<dbReference type="AlphaFoldDB" id="A0A067MDA4"/>
<dbReference type="Proteomes" id="UP000027195">
    <property type="component" value="Unassembled WGS sequence"/>
</dbReference>
<evidence type="ECO:0000256" key="1">
    <source>
        <dbReference type="SAM" id="MobiDB-lite"/>
    </source>
</evidence>
<feature type="region of interest" description="Disordered" evidence="1">
    <location>
        <begin position="1"/>
        <end position="40"/>
    </location>
</feature>
<dbReference type="PANTHER" id="PTHR47675:SF1">
    <property type="entry name" value="MOLYBDOPTERIN BINDING DOMAIN PROTEIN (AFU_ORTHOLOGUE AFUA_5G11210)"/>
    <property type="match status" value="1"/>
</dbReference>
<protein>
    <recommendedName>
        <fullName evidence="2">MoaB/Mog domain-containing protein</fullName>
    </recommendedName>
</protein>
<dbReference type="STRING" id="930990.A0A067MDA4"/>
<dbReference type="Pfam" id="PF00994">
    <property type="entry name" value="MoCF_biosynth"/>
    <property type="match status" value="1"/>
</dbReference>
<dbReference type="InParanoid" id="A0A067MDA4"/>
<evidence type="ECO:0000259" key="2">
    <source>
        <dbReference type="SMART" id="SM00852"/>
    </source>
</evidence>
<dbReference type="GO" id="GO:0047884">
    <property type="term" value="F:FAD diphosphatase activity"/>
    <property type="evidence" value="ECO:0007669"/>
    <property type="project" value="TreeGrafter"/>
</dbReference>
<sequence length="300" mass="32842">MSSIASGQKDAPDAVAPATDGTSTTTRPDSPITFPVTPVPDAGSTGNVIRTAAALIIGDEVLNGKTKDTNSHYVAKFCFDLGIELKRIEVIADDESEIIEASRRMVKNYDFVVTSGGIGPTHDDITYSSLAKTFSKPLEYHDETIRRMDAMIQRAHKSQTEEQQIARKRMALFPAESEILYVEESLWVPVVRLEGKLCILPGIPSLFERLLVGLKPYLALPDESSKSSRHQIFTTLPESTIAPFLTALQERVAPEGIRIGSYPAFRSGVTVSLIGRNAERLKEIGQEVAKELQGKVLDAE</sequence>
<name>A0A067MDA4_BOTB1</name>
<dbReference type="SUPFAM" id="SSF53218">
    <property type="entry name" value="Molybdenum cofactor biosynthesis proteins"/>
    <property type="match status" value="1"/>
</dbReference>
<organism evidence="3 4">
    <name type="scientific">Botryobasidium botryosum (strain FD-172 SS1)</name>
    <dbReference type="NCBI Taxonomy" id="930990"/>
    <lineage>
        <taxon>Eukaryota</taxon>
        <taxon>Fungi</taxon>
        <taxon>Dikarya</taxon>
        <taxon>Basidiomycota</taxon>
        <taxon>Agaricomycotina</taxon>
        <taxon>Agaricomycetes</taxon>
        <taxon>Cantharellales</taxon>
        <taxon>Botryobasidiaceae</taxon>
        <taxon>Botryobasidium</taxon>
    </lineage>
</organism>
<dbReference type="InterPro" id="IPR001453">
    <property type="entry name" value="MoaB/Mog_dom"/>
</dbReference>
<dbReference type="SMART" id="SM00852">
    <property type="entry name" value="MoCF_biosynth"/>
    <property type="match status" value="1"/>
</dbReference>
<gene>
    <name evidence="3" type="ORF">BOTBODRAFT_178956</name>
</gene>
<dbReference type="OrthoDB" id="448496at2759"/>
<dbReference type="EMBL" id="KL198077">
    <property type="protein sequence ID" value="KDQ09576.1"/>
    <property type="molecule type" value="Genomic_DNA"/>
</dbReference>
<feature type="domain" description="MoaB/Mog" evidence="2">
    <location>
        <begin position="53"/>
        <end position="221"/>
    </location>
</feature>
<dbReference type="InterPro" id="IPR056596">
    <property type="entry name" value="FLAD1_M"/>
</dbReference>